<keyword evidence="1" id="KW-0472">Membrane</keyword>
<proteinExistence type="predicted"/>
<sequence length="55" mass="6564">MLRPLLTYRCVGLARYGFIYIRLIEIERFNLWVLYSLMNYGSAMCLLIHGIRSLH</sequence>
<feature type="transmembrane region" description="Helical" evidence="1">
    <location>
        <begin position="31"/>
        <end position="51"/>
    </location>
</feature>
<dbReference type="EMBL" id="LKAM01000009">
    <property type="protein sequence ID" value="KUM46856.1"/>
    <property type="molecule type" value="Genomic_DNA"/>
</dbReference>
<evidence type="ECO:0000256" key="1">
    <source>
        <dbReference type="SAM" id="Phobius"/>
    </source>
</evidence>
<accession>A0A101LWW8</accession>
<gene>
    <name evidence="2" type="ORF">ABT39_MTgene6311</name>
</gene>
<geneLocation type="mitochondrion" evidence="2"/>
<comment type="caution">
    <text evidence="2">The sequence shown here is derived from an EMBL/GenBank/DDBJ whole genome shotgun (WGS) entry which is preliminary data.</text>
</comment>
<name>A0A101LWW8_PICGL</name>
<organism evidence="2">
    <name type="scientific">Picea glauca</name>
    <name type="common">White spruce</name>
    <name type="synonym">Pinus glauca</name>
    <dbReference type="NCBI Taxonomy" id="3330"/>
    <lineage>
        <taxon>Eukaryota</taxon>
        <taxon>Viridiplantae</taxon>
        <taxon>Streptophyta</taxon>
        <taxon>Embryophyta</taxon>
        <taxon>Tracheophyta</taxon>
        <taxon>Spermatophyta</taxon>
        <taxon>Pinopsida</taxon>
        <taxon>Pinidae</taxon>
        <taxon>Conifers I</taxon>
        <taxon>Pinales</taxon>
        <taxon>Pinaceae</taxon>
        <taxon>Picea</taxon>
    </lineage>
</organism>
<keyword evidence="1" id="KW-0812">Transmembrane</keyword>
<keyword evidence="1" id="KW-1133">Transmembrane helix</keyword>
<keyword evidence="2" id="KW-0496">Mitochondrion</keyword>
<reference evidence="2" key="1">
    <citation type="journal article" date="2015" name="Genome Biol. Evol.">
        <title>Organellar Genomes of White Spruce (Picea glauca): Assembly and Annotation.</title>
        <authorList>
            <person name="Jackman S.D."/>
            <person name="Warren R.L."/>
            <person name="Gibb E.A."/>
            <person name="Vandervalk B.P."/>
            <person name="Mohamadi H."/>
            <person name="Chu J."/>
            <person name="Raymond A."/>
            <person name="Pleasance S."/>
            <person name="Coope R."/>
            <person name="Wildung M.R."/>
            <person name="Ritland C.E."/>
            <person name="Bousquet J."/>
            <person name="Jones S.J."/>
            <person name="Bohlmann J."/>
            <person name="Birol I."/>
        </authorList>
    </citation>
    <scope>NUCLEOTIDE SEQUENCE [LARGE SCALE GENOMIC DNA]</scope>
    <source>
        <tissue evidence="2">Flushing bud</tissue>
    </source>
</reference>
<dbReference type="AlphaFoldDB" id="A0A101LWW8"/>
<protein>
    <submittedName>
        <fullName evidence="2">Uncharacterized protein</fullName>
    </submittedName>
</protein>
<evidence type="ECO:0000313" key="2">
    <source>
        <dbReference type="EMBL" id="KUM46856.1"/>
    </source>
</evidence>